<evidence type="ECO:0000313" key="2">
    <source>
        <dbReference type="EMBL" id="CAH0368154.1"/>
    </source>
</evidence>
<evidence type="ECO:0000256" key="1">
    <source>
        <dbReference type="SAM" id="MobiDB-lite"/>
    </source>
</evidence>
<evidence type="ECO:0000313" key="3">
    <source>
        <dbReference type="Proteomes" id="UP000789595"/>
    </source>
</evidence>
<accession>A0A8J2WUT7</accession>
<dbReference type="Proteomes" id="UP000789595">
    <property type="component" value="Unassembled WGS sequence"/>
</dbReference>
<gene>
    <name evidence="2" type="ORF">PECAL_2P12040</name>
</gene>
<protein>
    <submittedName>
        <fullName evidence="2">Uncharacterized protein</fullName>
    </submittedName>
</protein>
<organism evidence="2 3">
    <name type="scientific">Pelagomonas calceolata</name>
    <dbReference type="NCBI Taxonomy" id="35677"/>
    <lineage>
        <taxon>Eukaryota</taxon>
        <taxon>Sar</taxon>
        <taxon>Stramenopiles</taxon>
        <taxon>Ochrophyta</taxon>
        <taxon>Pelagophyceae</taxon>
        <taxon>Pelagomonadales</taxon>
        <taxon>Pelagomonadaceae</taxon>
        <taxon>Pelagomonas</taxon>
    </lineage>
</organism>
<dbReference type="AlphaFoldDB" id="A0A8J2WUT7"/>
<feature type="region of interest" description="Disordered" evidence="1">
    <location>
        <begin position="396"/>
        <end position="431"/>
    </location>
</feature>
<name>A0A8J2WUT7_9STRA</name>
<proteinExistence type="predicted"/>
<comment type="caution">
    <text evidence="2">The sequence shown here is derived from an EMBL/GenBank/DDBJ whole genome shotgun (WGS) entry which is preliminary data.</text>
</comment>
<dbReference type="EMBL" id="CAKKNE010000002">
    <property type="protein sequence ID" value="CAH0368154.1"/>
    <property type="molecule type" value="Genomic_DNA"/>
</dbReference>
<keyword evidence="3" id="KW-1185">Reference proteome</keyword>
<reference evidence="2" key="1">
    <citation type="submission" date="2021-11" db="EMBL/GenBank/DDBJ databases">
        <authorList>
            <consortium name="Genoscope - CEA"/>
            <person name="William W."/>
        </authorList>
    </citation>
    <scope>NUCLEOTIDE SEQUENCE</scope>
</reference>
<sequence length="431" mass="44698">MTRFCRTHHRGREKCSGGGVWFLRGPDLVRARLEEQRRRDVRVDVRRRAAVLEVAAALGGRVARHADRAAAVGDAPGEGVDVGRLAVAREAALVALAVGRDMLLVLLAELLAHLLDGLEAAGLARGLGREVHVAARAVPVAADGLGVDGHDHTQVLADAVQNVARDRELVGGVDADGGADLVLPLAGHDLGVRARDLEARVEAGGVVRVGDGAAEGLVRAGAAVVGALGLREAADGPAERRDAVEVEERVLLLEAVPRLLGGGVAGLELGHGRRARVRRERVALRVVSVAEHEDVVAAAEGVLVDGARHDDDLGVVAGRLARRRAVVGPLREAVDALLHARRIQRAALRARRAVGVDEDVLGLDLVARQGRVLVEDGLVHGVLARLLAEGLGAHADGGAGRAGRGAERRGAAGEGEGDGELHLVMPARGAG</sequence>